<proteinExistence type="predicted"/>
<dbReference type="InterPro" id="IPR036280">
    <property type="entry name" value="Multihaem_cyt_sf"/>
</dbReference>
<dbReference type="Gene3D" id="1.10.1130.10">
    <property type="entry name" value="Flavocytochrome C3, Chain A"/>
    <property type="match status" value="1"/>
</dbReference>
<reference evidence="2 3" key="1">
    <citation type="submission" date="2024-04" db="EMBL/GenBank/DDBJ databases">
        <title>Methanococcoides sp. LMO-2.</title>
        <authorList>
            <person name="Liang L."/>
        </authorList>
    </citation>
    <scope>NUCLEOTIDE SEQUENCE [LARGE SCALE GENOMIC DNA]</scope>
    <source>
        <strain evidence="2 3">LMO-2</strain>
    </source>
</reference>
<organism evidence="2 3">
    <name type="scientific">Methanococcoides cohabitans</name>
    <dbReference type="NCBI Taxonomy" id="3136559"/>
    <lineage>
        <taxon>Archaea</taxon>
        <taxon>Methanobacteriati</taxon>
        <taxon>Methanobacteriota</taxon>
        <taxon>Stenosarchaea group</taxon>
        <taxon>Methanomicrobia</taxon>
        <taxon>Methanosarcinales</taxon>
        <taxon>Methanosarcinaceae</taxon>
        <taxon>Methanococcoides</taxon>
    </lineage>
</organism>
<dbReference type="InterPro" id="IPR023155">
    <property type="entry name" value="Cyt_c-552/4"/>
</dbReference>
<name>A0ABU9KUK9_9EURY</name>
<dbReference type="EMBL" id="JBCAUS010000002">
    <property type="protein sequence ID" value="MEL4305200.1"/>
    <property type="molecule type" value="Genomic_DNA"/>
</dbReference>
<dbReference type="Pfam" id="PF13435">
    <property type="entry name" value="Cytochrome_C554"/>
    <property type="match status" value="1"/>
</dbReference>
<evidence type="ECO:0000313" key="2">
    <source>
        <dbReference type="EMBL" id="MEL4305200.1"/>
    </source>
</evidence>
<keyword evidence="3" id="KW-1185">Reference proteome</keyword>
<gene>
    <name evidence="2" type="ORF">WOA13_05060</name>
</gene>
<dbReference type="SUPFAM" id="SSF48695">
    <property type="entry name" value="Multiheme cytochromes"/>
    <property type="match status" value="1"/>
</dbReference>
<comment type="caution">
    <text evidence="2">The sequence shown here is derived from an EMBL/GenBank/DDBJ whole genome shotgun (WGS) entry which is preliminary data.</text>
</comment>
<feature type="domain" description="Cytochrome c-552/4" evidence="1">
    <location>
        <begin position="27"/>
        <end position="109"/>
    </location>
</feature>
<dbReference type="Proteomes" id="UP001396646">
    <property type="component" value="Unassembled WGS sequence"/>
</dbReference>
<evidence type="ECO:0000313" key="3">
    <source>
        <dbReference type="Proteomes" id="UP001396646"/>
    </source>
</evidence>
<sequence>MVAGSAVAVEPTGFGEVDSEDFDGHSKCANCHAIIRSQWEGSMHAYAYTDPLYQAELVMASEDTGGQTDEFCVRCHSPIGVMGGEIPPIDNSMASDVALEGVQCDFCHTVPEGDVGNGAFVSTPGEVKWGPHDDAPSAAHESEFNEFYTEAEYCGMCHNVNSPFNGLPLDDTYTSWSESQYAEDEVTCQDCHMTPGITQFEANPGRAASGASKRDHISIHEIVGGNVFMLEELSDGMYGEKAVETLQKAATLDVSVPEEAVPGDEVTIDVSITNSGAGHKLPTGITEVRQMWLEVSVTDAEGKMLYSSGQFDSEGTIEDAVIYHTVLADADGEITDKLWEAESIISDNRILPKETEVESHSFVMPEDAADPILVEAKLLYRSASQDMVDELFGEGTYDVPVIDMAKDYGSINGEADVPSNGTPGFTGLLLVISLVAAIGILRAKE</sequence>
<protein>
    <submittedName>
        <fullName evidence="2">Multiheme c-type cytochrome</fullName>
    </submittedName>
</protein>
<evidence type="ECO:0000259" key="1">
    <source>
        <dbReference type="Pfam" id="PF13435"/>
    </source>
</evidence>
<accession>A0ABU9KUK9</accession>
<dbReference type="RefSeq" id="WP_342126852.1">
    <property type="nucleotide sequence ID" value="NZ_JBCAUS010000002.1"/>
</dbReference>